<dbReference type="InterPro" id="IPR014001">
    <property type="entry name" value="Helicase_ATP-bd"/>
</dbReference>
<keyword evidence="23" id="KW-1185">Reference proteome</keyword>
<dbReference type="PANTHER" id="PTHR47959">
    <property type="entry name" value="ATP-DEPENDENT RNA HELICASE RHLE-RELATED"/>
    <property type="match status" value="1"/>
</dbReference>
<dbReference type="Ensembl" id="ENSCMIT00000022933.1">
    <property type="protein sequence ID" value="ENSCMIP00000022545.1"/>
    <property type="gene ID" value="ENSCMIG00000010148.1"/>
</dbReference>
<dbReference type="FunFam" id="3.40.50.300:FF:000939">
    <property type="entry name" value="Probable ATP-dependent RNA helicase DDX56"/>
    <property type="match status" value="1"/>
</dbReference>
<dbReference type="Proteomes" id="UP000314986">
    <property type="component" value="Unassembled WGS sequence"/>
</dbReference>
<evidence type="ECO:0000256" key="17">
    <source>
        <dbReference type="PROSITE-ProRule" id="PRU00552"/>
    </source>
</evidence>
<evidence type="ECO:0000313" key="23">
    <source>
        <dbReference type="Proteomes" id="UP000314986"/>
    </source>
</evidence>
<dbReference type="EC" id="3.6.4.13" evidence="2"/>
<feature type="domain" description="DEAD-box RNA helicase Q" evidence="21">
    <location>
        <begin position="6"/>
        <end position="34"/>
    </location>
</feature>
<dbReference type="GO" id="GO:0005524">
    <property type="term" value="F:ATP binding"/>
    <property type="evidence" value="ECO:0007669"/>
    <property type="project" value="UniProtKB-KW"/>
</dbReference>
<comment type="subcellular location">
    <subcellularLocation>
        <location evidence="1">Nucleus</location>
        <location evidence="1">Nucleolus</location>
    </subcellularLocation>
</comment>
<dbReference type="Gene3D" id="3.40.50.300">
    <property type="entry name" value="P-loop containing nucleotide triphosphate hydrolases"/>
    <property type="match status" value="2"/>
</dbReference>
<keyword evidence="10" id="KW-0539">Nucleus</keyword>
<reference evidence="22" key="4">
    <citation type="submission" date="2025-08" db="UniProtKB">
        <authorList>
            <consortium name="Ensembl"/>
        </authorList>
    </citation>
    <scope>IDENTIFICATION</scope>
</reference>
<feature type="compositionally biased region" description="Basic residues" evidence="18">
    <location>
        <begin position="327"/>
        <end position="338"/>
    </location>
</feature>
<evidence type="ECO:0000313" key="22">
    <source>
        <dbReference type="Ensembl" id="ENSCMIP00000022545.1"/>
    </source>
</evidence>
<feature type="short sequence motif" description="Q motif" evidence="17">
    <location>
        <begin position="6"/>
        <end position="34"/>
    </location>
</feature>
<evidence type="ECO:0000259" key="20">
    <source>
        <dbReference type="PROSITE" id="PS51194"/>
    </source>
</evidence>
<evidence type="ECO:0000256" key="5">
    <source>
        <dbReference type="ARBA" id="ARBA00022741"/>
    </source>
</evidence>
<dbReference type="PROSITE" id="PS51192">
    <property type="entry name" value="HELICASE_ATP_BIND_1"/>
    <property type="match status" value="1"/>
</dbReference>
<dbReference type="GO" id="GO:0006364">
    <property type="term" value="P:rRNA processing"/>
    <property type="evidence" value="ECO:0007669"/>
    <property type="project" value="UniProtKB-KW"/>
</dbReference>
<comment type="function">
    <text evidence="13">Nucleolar RNA helicase that plays a role in various biological processes including innate immunity, ribosome biogenesis or nucleolus organization. Plays an essential role in maintaining nucleolar integrity in planarian stem cells. Maintains embryonic stem cells proliferation by conventional regulation of ribosome assembly and interaction with OCT4 and POU5F1 complex. Regulates antiviral innate immunity by inhibiting the virus-triggered signaling nuclear translocation of IRF3. Mechanistically, acts by disrupting the interaction between IRF3 and importin IPO5. May play a role in later stages of the processing of the pre-ribosomal particles leading to mature 60S ribosomal subunits. Has intrinsic ATPase activity.</text>
</comment>
<accession>A0A4W3IPD8</accession>
<evidence type="ECO:0000256" key="18">
    <source>
        <dbReference type="SAM" id="MobiDB-lite"/>
    </source>
</evidence>
<keyword evidence="7" id="KW-0347">Helicase</keyword>
<name>A0A4W3IPD8_CALMI</name>
<dbReference type="InterPro" id="IPR027417">
    <property type="entry name" value="P-loop_NTPase"/>
</dbReference>
<keyword evidence="9" id="KW-0694">RNA-binding</keyword>
<dbReference type="SUPFAM" id="SSF52540">
    <property type="entry name" value="P-loop containing nucleoside triphosphate hydrolases"/>
    <property type="match status" value="2"/>
</dbReference>
<dbReference type="FunFam" id="3.40.50.300:FF:001046">
    <property type="entry name" value="Probable ATP-dependent RNA helicase ddx56"/>
    <property type="match status" value="1"/>
</dbReference>
<dbReference type="InterPro" id="IPR001650">
    <property type="entry name" value="Helicase_C-like"/>
</dbReference>
<dbReference type="PROSITE" id="PS51194">
    <property type="entry name" value="HELICASE_CTER"/>
    <property type="match status" value="1"/>
</dbReference>
<evidence type="ECO:0000256" key="14">
    <source>
        <dbReference type="ARBA" id="ARBA00066108"/>
    </source>
</evidence>
<dbReference type="GO" id="GO:0003724">
    <property type="term" value="F:RNA helicase activity"/>
    <property type="evidence" value="ECO:0007669"/>
    <property type="project" value="UniProtKB-EC"/>
</dbReference>
<evidence type="ECO:0000256" key="10">
    <source>
        <dbReference type="ARBA" id="ARBA00023242"/>
    </source>
</evidence>
<comment type="similarity">
    <text evidence="11">Belongs to the DEAD box helicase family. DDX56/DBP9 subfamily.</text>
</comment>
<dbReference type="InterPro" id="IPR014014">
    <property type="entry name" value="RNA_helicase_DEAD_Q_motif"/>
</dbReference>
<gene>
    <name evidence="22" type="primary">ddx56</name>
</gene>
<organism evidence="22 23">
    <name type="scientific">Callorhinchus milii</name>
    <name type="common">Ghost shark</name>
    <dbReference type="NCBI Taxonomy" id="7868"/>
    <lineage>
        <taxon>Eukaryota</taxon>
        <taxon>Metazoa</taxon>
        <taxon>Chordata</taxon>
        <taxon>Craniata</taxon>
        <taxon>Vertebrata</taxon>
        <taxon>Chondrichthyes</taxon>
        <taxon>Holocephali</taxon>
        <taxon>Chimaeriformes</taxon>
        <taxon>Callorhinchidae</taxon>
        <taxon>Callorhinchus</taxon>
    </lineage>
</organism>
<dbReference type="PROSITE" id="PS51195">
    <property type="entry name" value="Q_MOTIF"/>
    <property type="match status" value="1"/>
</dbReference>
<proteinExistence type="inferred from homology"/>
<reference evidence="23" key="1">
    <citation type="journal article" date="2006" name="Science">
        <title>Ancient noncoding elements conserved in the human genome.</title>
        <authorList>
            <person name="Venkatesh B."/>
            <person name="Kirkness E.F."/>
            <person name="Loh Y.H."/>
            <person name="Halpern A.L."/>
            <person name="Lee A.P."/>
            <person name="Johnson J."/>
            <person name="Dandona N."/>
            <person name="Viswanathan L.D."/>
            <person name="Tay A."/>
            <person name="Venter J.C."/>
            <person name="Strausberg R.L."/>
            <person name="Brenner S."/>
        </authorList>
    </citation>
    <scope>NUCLEOTIDE SEQUENCE [LARGE SCALE GENOMIC DNA]</scope>
</reference>
<keyword evidence="6" id="KW-0378">Hydrolase</keyword>
<feature type="region of interest" description="Disordered" evidence="18">
    <location>
        <begin position="321"/>
        <end position="344"/>
    </location>
</feature>
<evidence type="ECO:0000256" key="16">
    <source>
        <dbReference type="ARBA" id="ARBA00075547"/>
    </source>
</evidence>
<evidence type="ECO:0000259" key="21">
    <source>
        <dbReference type="PROSITE" id="PS51195"/>
    </source>
</evidence>
<comment type="subunit">
    <text evidence="14">May form homooligomeric complexes. Interacts with IRF3. Interacts with OCT4 and POU5F1.</text>
</comment>
<reference evidence="23" key="2">
    <citation type="journal article" date="2007" name="PLoS Biol.">
        <title>Survey sequencing and comparative analysis of the elephant shark (Callorhinchus milii) genome.</title>
        <authorList>
            <person name="Venkatesh B."/>
            <person name="Kirkness E.F."/>
            <person name="Loh Y.H."/>
            <person name="Halpern A.L."/>
            <person name="Lee A.P."/>
            <person name="Johnson J."/>
            <person name="Dandona N."/>
            <person name="Viswanathan L.D."/>
            <person name="Tay A."/>
            <person name="Venter J.C."/>
            <person name="Strausberg R.L."/>
            <person name="Brenner S."/>
        </authorList>
    </citation>
    <scope>NUCLEOTIDE SEQUENCE [LARGE SCALE GENOMIC DNA]</scope>
</reference>
<dbReference type="Pfam" id="PF00271">
    <property type="entry name" value="Helicase_C"/>
    <property type="match status" value="2"/>
</dbReference>
<dbReference type="PANTHER" id="PTHR47959:SF21">
    <property type="entry name" value="DEAD-BOX HELICASE 56"/>
    <property type="match status" value="1"/>
</dbReference>
<dbReference type="InterPro" id="IPR050079">
    <property type="entry name" value="DEAD_box_RNA_helicase"/>
</dbReference>
<dbReference type="GO" id="GO:0016787">
    <property type="term" value="F:hydrolase activity"/>
    <property type="evidence" value="ECO:0007669"/>
    <property type="project" value="UniProtKB-KW"/>
</dbReference>
<keyword evidence="5" id="KW-0547">Nucleotide-binding</keyword>
<keyword evidence="3" id="KW-0690">Ribosome biogenesis</keyword>
<evidence type="ECO:0000256" key="4">
    <source>
        <dbReference type="ARBA" id="ARBA00022552"/>
    </source>
</evidence>
<dbReference type="GO" id="GO:0003723">
    <property type="term" value="F:RNA binding"/>
    <property type="evidence" value="ECO:0007669"/>
    <property type="project" value="UniProtKB-KW"/>
</dbReference>
<evidence type="ECO:0000256" key="7">
    <source>
        <dbReference type="ARBA" id="ARBA00022806"/>
    </source>
</evidence>
<evidence type="ECO:0000256" key="11">
    <source>
        <dbReference type="ARBA" id="ARBA00038041"/>
    </source>
</evidence>
<dbReference type="GO" id="GO:0005829">
    <property type="term" value="C:cytosol"/>
    <property type="evidence" value="ECO:0007669"/>
    <property type="project" value="TreeGrafter"/>
</dbReference>
<dbReference type="AlphaFoldDB" id="A0A4W3IPD8"/>
<dbReference type="CDD" id="cd18787">
    <property type="entry name" value="SF2_C_DEAD"/>
    <property type="match status" value="1"/>
</dbReference>
<dbReference type="SMART" id="SM00490">
    <property type="entry name" value="HELICc"/>
    <property type="match status" value="1"/>
</dbReference>
<dbReference type="InterPro" id="IPR011545">
    <property type="entry name" value="DEAD/DEAH_box_helicase_dom"/>
</dbReference>
<evidence type="ECO:0000256" key="1">
    <source>
        <dbReference type="ARBA" id="ARBA00004604"/>
    </source>
</evidence>
<evidence type="ECO:0000256" key="15">
    <source>
        <dbReference type="ARBA" id="ARBA00072895"/>
    </source>
</evidence>
<reference evidence="23" key="3">
    <citation type="journal article" date="2014" name="Nature">
        <title>Elephant shark genome provides unique insights into gnathostome evolution.</title>
        <authorList>
            <consortium name="International Elephant Shark Genome Sequencing Consortium"/>
            <person name="Venkatesh B."/>
            <person name="Lee A.P."/>
            <person name="Ravi V."/>
            <person name="Maurya A.K."/>
            <person name="Lian M.M."/>
            <person name="Swann J.B."/>
            <person name="Ohta Y."/>
            <person name="Flajnik M.F."/>
            <person name="Sutoh Y."/>
            <person name="Kasahara M."/>
            <person name="Hoon S."/>
            <person name="Gangu V."/>
            <person name="Roy S.W."/>
            <person name="Irimia M."/>
            <person name="Korzh V."/>
            <person name="Kondrychyn I."/>
            <person name="Lim Z.W."/>
            <person name="Tay B.H."/>
            <person name="Tohari S."/>
            <person name="Kong K.W."/>
            <person name="Ho S."/>
            <person name="Lorente-Galdos B."/>
            <person name="Quilez J."/>
            <person name="Marques-Bonet T."/>
            <person name="Raney B.J."/>
            <person name="Ingham P.W."/>
            <person name="Tay A."/>
            <person name="Hillier L.W."/>
            <person name="Minx P."/>
            <person name="Boehm T."/>
            <person name="Wilson R.K."/>
            <person name="Brenner S."/>
            <person name="Warren W.C."/>
        </authorList>
    </citation>
    <scope>NUCLEOTIDE SEQUENCE [LARGE SCALE GENOMIC DNA]</scope>
</reference>
<dbReference type="SMART" id="SM00487">
    <property type="entry name" value="DEXDc"/>
    <property type="match status" value="1"/>
</dbReference>
<evidence type="ECO:0000256" key="12">
    <source>
        <dbReference type="ARBA" id="ARBA00047984"/>
    </source>
</evidence>
<feature type="domain" description="Helicase C-terminal" evidence="20">
    <location>
        <begin position="227"/>
        <end position="426"/>
    </location>
</feature>
<evidence type="ECO:0000256" key="2">
    <source>
        <dbReference type="ARBA" id="ARBA00012552"/>
    </source>
</evidence>
<evidence type="ECO:0000256" key="9">
    <source>
        <dbReference type="ARBA" id="ARBA00022884"/>
    </source>
</evidence>
<dbReference type="GeneTree" id="ENSGT00550000074946"/>
<feature type="domain" description="Helicase ATP-binding" evidence="19">
    <location>
        <begin position="37"/>
        <end position="215"/>
    </location>
</feature>
<evidence type="ECO:0000256" key="3">
    <source>
        <dbReference type="ARBA" id="ARBA00022517"/>
    </source>
</evidence>
<protein>
    <recommendedName>
        <fullName evidence="15">Probable ATP-dependent RNA helicase DDX56</fullName>
        <ecNumber evidence="2">3.6.4.13</ecNumber>
    </recommendedName>
    <alternativeName>
        <fullName evidence="16">DEAD box protein 56</fullName>
    </alternativeName>
</protein>
<reference evidence="22" key="5">
    <citation type="submission" date="2025-09" db="UniProtKB">
        <authorList>
            <consortium name="Ensembl"/>
        </authorList>
    </citation>
    <scope>IDENTIFICATION</scope>
</reference>
<dbReference type="CDD" id="cd17961">
    <property type="entry name" value="DEADc_DDX56"/>
    <property type="match status" value="1"/>
</dbReference>
<dbReference type="Pfam" id="PF00270">
    <property type="entry name" value="DEAD"/>
    <property type="match status" value="1"/>
</dbReference>
<evidence type="ECO:0000256" key="8">
    <source>
        <dbReference type="ARBA" id="ARBA00022840"/>
    </source>
</evidence>
<dbReference type="GO" id="GO:0005730">
    <property type="term" value="C:nucleolus"/>
    <property type="evidence" value="ECO:0007669"/>
    <property type="project" value="UniProtKB-SubCell"/>
</dbReference>
<evidence type="ECO:0000256" key="13">
    <source>
        <dbReference type="ARBA" id="ARBA00058156"/>
    </source>
</evidence>
<comment type="catalytic activity">
    <reaction evidence="12">
        <text>ATP + H2O = ADP + phosphate + H(+)</text>
        <dbReference type="Rhea" id="RHEA:13065"/>
        <dbReference type="ChEBI" id="CHEBI:15377"/>
        <dbReference type="ChEBI" id="CHEBI:15378"/>
        <dbReference type="ChEBI" id="CHEBI:30616"/>
        <dbReference type="ChEBI" id="CHEBI:43474"/>
        <dbReference type="ChEBI" id="CHEBI:456216"/>
        <dbReference type="EC" id="3.6.4.13"/>
    </reaction>
</comment>
<evidence type="ECO:0000259" key="19">
    <source>
        <dbReference type="PROSITE" id="PS51192"/>
    </source>
</evidence>
<sequence length="516" mass="58537">MAEEKLQFHEMGLDERLLQAIADLGWAQPTLIQEKAIPLALEGKDLLARARTGSGKTAAYAVPIIEHILNAKKSVNEQIVRALVLVPTKELGQQVQQMIRELTSCCARDIRVADVSGQADVSAQKPLLMEKPDIVVGTPSRIQTHLQLNNLDLRSSLAMLVIDEADLLFSFGFESDLKQLLGYLPKIYQSFLMSATFNEDVEALKELVLHNPVILKLKESQLPDSSQLTQYQIKCEEDEKFLLIYALFKLSLVRGKTILFVNSIDRCYRLKLFLEQFSIRSCVLNSELPVLSRCHVISQFNQGFYDYIIATDEEMLLEAGASEEKKKKPNKKNHSKGQKAKDKEYGVSRGIDFQNVSNVINFDFPTTVDSYIHRVGRTARADCQGTALTFVSHTELPLLQEVENALTGENLDCALKPYKFHMEEINGLSYRCQDAMRSVTKHAIKEARLKEIKQELLNSQKLKTYFEDNPRDFQLLRHDKPLHPAIVKPHMKNVPEYLSEWAAHSLHLHPTHGSSQ</sequence>
<evidence type="ECO:0000256" key="6">
    <source>
        <dbReference type="ARBA" id="ARBA00022801"/>
    </source>
</evidence>
<keyword evidence="8" id="KW-0067">ATP-binding</keyword>
<keyword evidence="4" id="KW-0698">rRNA processing</keyword>